<gene>
    <name evidence="1" type="ORF">RM538_08385</name>
</gene>
<protein>
    <submittedName>
        <fullName evidence="1">WbqC family protein</fullName>
    </submittedName>
</protein>
<accession>A0ABU2YG50</accession>
<comment type="caution">
    <text evidence="1">The sequence shown here is derived from an EMBL/GenBank/DDBJ whole genome shotgun (WGS) entry which is preliminary data.</text>
</comment>
<evidence type="ECO:0000313" key="2">
    <source>
        <dbReference type="Proteomes" id="UP001254488"/>
    </source>
</evidence>
<sequence>MKSSIAIMQPYLFPYIGYFQLIHAVDTFVFYDDVHYIKRGWINRNKLLVQGKESLFTVPLKEASQNKLIKETYIQKSGKWEEKFFQTLAFNYKKAPYFLVVEALLKEIFKLEYETIADLAIHGIEKISHYLSLNTKFELSSEAYHETVGMEKADRLIAITKQKGVIDYINPSGGKELYEKSYFSDQGVRLHFIENNLVPYPQFRHPSVVGLSIIDVLMFNSKQETLHLIEQYKLN</sequence>
<proteinExistence type="predicted"/>
<reference evidence="1 2" key="1">
    <citation type="submission" date="2023-09" db="EMBL/GenBank/DDBJ databases">
        <authorList>
            <person name="Rey-Velasco X."/>
        </authorList>
    </citation>
    <scope>NUCLEOTIDE SEQUENCE [LARGE SCALE GENOMIC DNA]</scope>
    <source>
        <strain evidence="1 2">W242</strain>
    </source>
</reference>
<dbReference type="RefSeq" id="WP_311332972.1">
    <property type="nucleotide sequence ID" value="NZ_JAVRHZ010000004.1"/>
</dbReference>
<dbReference type="Pfam" id="PF08889">
    <property type="entry name" value="WbqC"/>
    <property type="match status" value="1"/>
</dbReference>
<dbReference type="InterPro" id="IPR014985">
    <property type="entry name" value="WbqC"/>
</dbReference>
<keyword evidence="2" id="KW-1185">Reference proteome</keyword>
<name>A0ABU2YG50_9FLAO</name>
<organism evidence="1 2">
    <name type="scientific">Patiriisocius hiemis</name>
    <dbReference type="NCBI Taxonomy" id="3075604"/>
    <lineage>
        <taxon>Bacteria</taxon>
        <taxon>Pseudomonadati</taxon>
        <taxon>Bacteroidota</taxon>
        <taxon>Flavobacteriia</taxon>
        <taxon>Flavobacteriales</taxon>
        <taxon>Flavobacteriaceae</taxon>
        <taxon>Patiriisocius</taxon>
    </lineage>
</organism>
<dbReference type="Proteomes" id="UP001254488">
    <property type="component" value="Unassembled WGS sequence"/>
</dbReference>
<dbReference type="EMBL" id="JAVRHZ010000004">
    <property type="protein sequence ID" value="MDT0556018.1"/>
    <property type="molecule type" value="Genomic_DNA"/>
</dbReference>
<evidence type="ECO:0000313" key="1">
    <source>
        <dbReference type="EMBL" id="MDT0556018.1"/>
    </source>
</evidence>